<evidence type="ECO:0000256" key="9">
    <source>
        <dbReference type="ARBA" id="ARBA00023224"/>
    </source>
</evidence>
<evidence type="ECO:0000313" key="15">
    <source>
        <dbReference type="Proteomes" id="UP000594454"/>
    </source>
</evidence>
<comment type="caution">
    <text evidence="13">Lacks conserved residue(s) required for the propagation of feature annotation.</text>
</comment>
<dbReference type="PANTHER" id="PTHR21137">
    <property type="entry name" value="ODORANT RECEPTOR"/>
    <property type="match status" value="1"/>
</dbReference>
<comment type="function">
    <text evidence="10">Odorant receptor which mediates acceptance or avoidance behavior, depending on its substrates. The odorant receptor repertoire encodes a large collection of odor stimuli that vary widely in identity, intensity, and duration. May form a complex with Orco to form odorant-sensing units, providing sensitive and prolonged odorant signaling and calcium permeability.</text>
</comment>
<feature type="transmembrane region" description="Helical" evidence="13">
    <location>
        <begin position="36"/>
        <end position="57"/>
    </location>
</feature>
<feature type="transmembrane region" description="Helical" evidence="13">
    <location>
        <begin position="63"/>
        <end position="86"/>
    </location>
</feature>
<name>A0A7R8UU35_HERIL</name>
<dbReference type="AlphaFoldDB" id="A0A7R8UU35"/>
<keyword evidence="9 13" id="KW-0807">Transducer</keyword>
<keyword evidence="6 13" id="KW-1133">Transmembrane helix</keyword>
<evidence type="ECO:0000256" key="12">
    <source>
        <dbReference type="ARBA" id="ARBA00038679"/>
    </source>
</evidence>
<evidence type="ECO:0000256" key="7">
    <source>
        <dbReference type="ARBA" id="ARBA00023136"/>
    </source>
</evidence>
<evidence type="ECO:0000256" key="11">
    <source>
        <dbReference type="ARBA" id="ARBA00037946"/>
    </source>
</evidence>
<keyword evidence="4 13" id="KW-0812">Transmembrane</keyword>
<dbReference type="PANTHER" id="PTHR21137:SF37">
    <property type="entry name" value="ODORANT RECEPTOR 46A, ISOFORM B-RELATED"/>
    <property type="match status" value="1"/>
</dbReference>
<keyword evidence="15" id="KW-1185">Reference proteome</keyword>
<dbReference type="GO" id="GO:0005549">
    <property type="term" value="F:odorant binding"/>
    <property type="evidence" value="ECO:0007669"/>
    <property type="project" value="InterPro"/>
</dbReference>
<proteinExistence type="inferred from homology"/>
<dbReference type="InterPro" id="IPR004117">
    <property type="entry name" value="7tm6_olfct_rcpt"/>
</dbReference>
<protein>
    <recommendedName>
        <fullName evidence="13">Odorant receptor</fullName>
    </recommendedName>
</protein>
<dbReference type="GO" id="GO:0005886">
    <property type="term" value="C:plasma membrane"/>
    <property type="evidence" value="ECO:0007669"/>
    <property type="project" value="UniProtKB-SubCell"/>
</dbReference>
<feature type="transmembrane region" description="Helical" evidence="13">
    <location>
        <begin position="124"/>
        <end position="145"/>
    </location>
</feature>
<keyword evidence="7 13" id="KW-0472">Membrane</keyword>
<comment type="subunit">
    <text evidence="12">Interacts with Orco. Complexes exist early in the endomembrane system in olfactory sensory neurons (OSNs), coupling these complexes to the conserved ciliary trafficking pathway.</text>
</comment>
<dbReference type="EMBL" id="LR899012">
    <property type="protein sequence ID" value="CAD7086680.1"/>
    <property type="molecule type" value="Genomic_DNA"/>
</dbReference>
<organism evidence="14 15">
    <name type="scientific">Hermetia illucens</name>
    <name type="common">Black soldier fly</name>
    <dbReference type="NCBI Taxonomy" id="343691"/>
    <lineage>
        <taxon>Eukaryota</taxon>
        <taxon>Metazoa</taxon>
        <taxon>Ecdysozoa</taxon>
        <taxon>Arthropoda</taxon>
        <taxon>Hexapoda</taxon>
        <taxon>Insecta</taxon>
        <taxon>Pterygota</taxon>
        <taxon>Neoptera</taxon>
        <taxon>Endopterygota</taxon>
        <taxon>Diptera</taxon>
        <taxon>Brachycera</taxon>
        <taxon>Stratiomyomorpha</taxon>
        <taxon>Stratiomyidae</taxon>
        <taxon>Hermetiinae</taxon>
        <taxon>Hermetia</taxon>
    </lineage>
</organism>
<feature type="transmembrane region" description="Helical" evidence="13">
    <location>
        <begin position="165"/>
        <end position="183"/>
    </location>
</feature>
<reference evidence="14 15" key="1">
    <citation type="submission" date="2020-11" db="EMBL/GenBank/DDBJ databases">
        <authorList>
            <person name="Wallbank WR R."/>
            <person name="Pardo Diaz C."/>
            <person name="Kozak K."/>
            <person name="Martin S."/>
            <person name="Jiggins C."/>
            <person name="Moest M."/>
            <person name="Warren A I."/>
            <person name="Generalovic N T."/>
            <person name="Byers J.R.P. K."/>
            <person name="Montejo-Kovacevich G."/>
            <person name="Yen C E."/>
        </authorList>
    </citation>
    <scope>NUCLEOTIDE SEQUENCE [LARGE SCALE GENOMIC DNA]</scope>
</reference>
<evidence type="ECO:0000256" key="5">
    <source>
        <dbReference type="ARBA" id="ARBA00022725"/>
    </source>
</evidence>
<keyword evidence="3 13" id="KW-0716">Sensory transduction</keyword>
<dbReference type="InParanoid" id="A0A7R8UU35"/>
<evidence type="ECO:0000256" key="10">
    <source>
        <dbReference type="ARBA" id="ARBA00037764"/>
    </source>
</evidence>
<feature type="transmembrane region" description="Helical" evidence="13">
    <location>
        <begin position="247"/>
        <end position="269"/>
    </location>
</feature>
<keyword evidence="2" id="KW-1003">Cell membrane</keyword>
<evidence type="ECO:0000313" key="14">
    <source>
        <dbReference type="EMBL" id="CAD7086680.1"/>
    </source>
</evidence>
<feature type="transmembrane region" description="Helical" evidence="13">
    <location>
        <begin position="344"/>
        <end position="362"/>
    </location>
</feature>
<keyword evidence="5 13" id="KW-0552">Olfaction</keyword>
<dbReference type="GO" id="GO:0004984">
    <property type="term" value="F:olfactory receptor activity"/>
    <property type="evidence" value="ECO:0007669"/>
    <property type="project" value="InterPro"/>
</dbReference>
<evidence type="ECO:0000256" key="13">
    <source>
        <dbReference type="RuleBase" id="RU351113"/>
    </source>
</evidence>
<evidence type="ECO:0000256" key="4">
    <source>
        <dbReference type="ARBA" id="ARBA00022692"/>
    </source>
</evidence>
<dbReference type="Proteomes" id="UP000594454">
    <property type="component" value="Chromosome 4"/>
</dbReference>
<gene>
    <name evidence="14" type="ORF">HERILL_LOCUS9436</name>
</gene>
<comment type="similarity">
    <text evidence="11">Belongs to the insect chemoreceptor superfamily. Heteromeric odorant receptor channel (TC 1.A.69) family. Or2a subfamily.</text>
</comment>
<evidence type="ECO:0000256" key="3">
    <source>
        <dbReference type="ARBA" id="ARBA00022606"/>
    </source>
</evidence>
<feature type="transmembrane region" description="Helical" evidence="13">
    <location>
        <begin position="281"/>
        <end position="298"/>
    </location>
</feature>
<dbReference type="GO" id="GO:0007165">
    <property type="term" value="P:signal transduction"/>
    <property type="evidence" value="ECO:0007669"/>
    <property type="project" value="UniProtKB-KW"/>
</dbReference>
<feature type="transmembrane region" description="Helical" evidence="13">
    <location>
        <begin position="190"/>
        <end position="209"/>
    </location>
</feature>
<evidence type="ECO:0000256" key="6">
    <source>
        <dbReference type="ARBA" id="ARBA00022989"/>
    </source>
</evidence>
<evidence type="ECO:0000256" key="2">
    <source>
        <dbReference type="ARBA" id="ARBA00022475"/>
    </source>
</evidence>
<accession>A0A7R8UU35</accession>
<dbReference type="OrthoDB" id="7548151at2759"/>
<sequence length="364" mass="41856">MKRVDFVASAQFNIKLLHFFGVWVTPDSSLLYRIYAFFMQILIGYTFMLNVCLILPTQHDLEGFMLSLPISLTMAGFVIKLANLYVRRYQIKDFFTLLNSNESQVYGEEELDIILRANEVAKKLIYIWFGIFLTAGLTALSPMISFDPKVPYPIFYPDWREGPKMFYISCGYQLICVFSASLSNGAIDAFISYFLVVLGGLIDALRWKLSTLKKTEKMDDAMARREYLGCISRHKHLLRLASELQSVFSTVTFAQIFLSSVIVCGLLFQLSLLSPLQDPKLFFKLLSFASAIFIQIFIPCYTANEVRIKTEELKLSTYSSEWSEMPQDTKKMIIIFMQRLQHPILITVGGILFLGMENFMVVRR</sequence>
<dbReference type="Pfam" id="PF02949">
    <property type="entry name" value="7tm_6"/>
    <property type="match status" value="1"/>
</dbReference>
<keyword evidence="8 13" id="KW-0675">Receptor</keyword>
<comment type="subcellular location">
    <subcellularLocation>
        <location evidence="1 13">Cell membrane</location>
        <topology evidence="1 13">Multi-pass membrane protein</topology>
    </subcellularLocation>
</comment>
<evidence type="ECO:0000256" key="1">
    <source>
        <dbReference type="ARBA" id="ARBA00004651"/>
    </source>
</evidence>
<evidence type="ECO:0000256" key="8">
    <source>
        <dbReference type="ARBA" id="ARBA00023170"/>
    </source>
</evidence>